<organism evidence="1 2">
    <name type="scientific">Rhizosphaericola mali</name>
    <dbReference type="NCBI Taxonomy" id="2545455"/>
    <lineage>
        <taxon>Bacteria</taxon>
        <taxon>Pseudomonadati</taxon>
        <taxon>Bacteroidota</taxon>
        <taxon>Chitinophagia</taxon>
        <taxon>Chitinophagales</taxon>
        <taxon>Chitinophagaceae</taxon>
        <taxon>Rhizosphaericola</taxon>
    </lineage>
</organism>
<evidence type="ECO:0000313" key="2">
    <source>
        <dbReference type="Proteomes" id="UP000292424"/>
    </source>
</evidence>
<name>A0A5P2G8T5_9BACT</name>
<dbReference type="RefSeq" id="WP_131331324.1">
    <property type="nucleotide sequence ID" value="NZ_CP044016.1"/>
</dbReference>
<reference evidence="1 2" key="1">
    <citation type="submission" date="2019-09" db="EMBL/GenBank/DDBJ databases">
        <title>Complete genome sequence of Arachidicoccus sp. B3-10 isolated from apple orchard soil.</title>
        <authorList>
            <person name="Kim H.S."/>
            <person name="Han K.-I."/>
            <person name="Suh M.K."/>
            <person name="Lee K.C."/>
            <person name="Eom M.K."/>
            <person name="Kim J.-S."/>
            <person name="Kang S.W."/>
            <person name="Sin Y."/>
            <person name="Lee J.-S."/>
        </authorList>
    </citation>
    <scope>NUCLEOTIDE SEQUENCE [LARGE SCALE GENOMIC DNA]</scope>
    <source>
        <strain evidence="1 2">B3-10</strain>
    </source>
</reference>
<accession>A0A5P2G8T5</accession>
<dbReference type="KEGG" id="arac:E0W69_017345"/>
<dbReference type="Proteomes" id="UP000292424">
    <property type="component" value="Chromosome"/>
</dbReference>
<dbReference type="EMBL" id="CP044016">
    <property type="protein sequence ID" value="QES90342.1"/>
    <property type="molecule type" value="Genomic_DNA"/>
</dbReference>
<keyword evidence="2" id="KW-1185">Reference proteome</keyword>
<evidence type="ECO:0000313" key="1">
    <source>
        <dbReference type="EMBL" id="QES90342.1"/>
    </source>
</evidence>
<gene>
    <name evidence="1" type="ORF">E0W69_017345</name>
</gene>
<proteinExistence type="predicted"/>
<dbReference type="AlphaFoldDB" id="A0A5P2G8T5"/>
<sequence>MPRKKSNLSEKEKFEQLEQKYKIKRTSLKRDFENGKVTEFAQIEALVPYSILSKNIHMGFDTLKKKVINPGDFSNNEISRMAEYIEIDFDVMLSFILSKTNIESKLLKK</sequence>
<protein>
    <submittedName>
        <fullName evidence="1">Uncharacterized protein</fullName>
    </submittedName>
</protein>